<name>A0A845QBX3_9HYPH</name>
<dbReference type="GeneID" id="300654772"/>
<dbReference type="EMBL" id="WXYQ01000006">
    <property type="protein sequence ID" value="NBG96062.1"/>
    <property type="molecule type" value="Genomic_DNA"/>
</dbReference>
<dbReference type="InterPro" id="IPR045337">
    <property type="entry name" value="MmgE_PrpD_C"/>
</dbReference>
<dbReference type="Pfam" id="PF03972">
    <property type="entry name" value="MmgE_PrpD_N"/>
    <property type="match status" value="1"/>
</dbReference>
<comment type="caution">
    <text evidence="4">The sequence shown here is derived from an EMBL/GenBank/DDBJ whole genome shotgun (WGS) entry which is preliminary data.</text>
</comment>
<dbReference type="OrthoDB" id="5415580at2"/>
<gene>
    <name evidence="4" type="ORF">GTQ45_09995</name>
</gene>
<proteinExistence type="inferred from homology"/>
<dbReference type="RefSeq" id="WP_160587991.1">
    <property type="nucleotide sequence ID" value="NZ_BMHN01000001.1"/>
</dbReference>
<dbReference type="AlphaFoldDB" id="A0A845QBX3"/>
<organism evidence="4 5">
    <name type="scientific">Pyruvatibacter mobilis</name>
    <dbReference type="NCBI Taxonomy" id="1712261"/>
    <lineage>
        <taxon>Bacteria</taxon>
        <taxon>Pseudomonadati</taxon>
        <taxon>Pseudomonadota</taxon>
        <taxon>Alphaproteobacteria</taxon>
        <taxon>Hyphomicrobiales</taxon>
        <taxon>Parvibaculaceae</taxon>
        <taxon>Pyruvatibacter</taxon>
    </lineage>
</organism>
<dbReference type="SUPFAM" id="SSF103378">
    <property type="entry name" value="2-methylcitrate dehydratase PrpD"/>
    <property type="match status" value="1"/>
</dbReference>
<dbReference type="PANTHER" id="PTHR16943:SF8">
    <property type="entry name" value="2-METHYLCITRATE DEHYDRATASE"/>
    <property type="match status" value="1"/>
</dbReference>
<evidence type="ECO:0000259" key="3">
    <source>
        <dbReference type="Pfam" id="PF19305"/>
    </source>
</evidence>
<keyword evidence="5" id="KW-1185">Reference proteome</keyword>
<feature type="domain" description="MmgE/PrpD C-terminal" evidence="3">
    <location>
        <begin position="268"/>
        <end position="427"/>
    </location>
</feature>
<evidence type="ECO:0000256" key="1">
    <source>
        <dbReference type="ARBA" id="ARBA00006174"/>
    </source>
</evidence>
<dbReference type="InterPro" id="IPR042188">
    <property type="entry name" value="MmgE/PrpD_sf_2"/>
</dbReference>
<dbReference type="Pfam" id="PF19305">
    <property type="entry name" value="MmgE_PrpD_C"/>
    <property type="match status" value="1"/>
</dbReference>
<dbReference type="InterPro" id="IPR005656">
    <property type="entry name" value="MmgE_PrpD"/>
</dbReference>
<evidence type="ECO:0000313" key="4">
    <source>
        <dbReference type="EMBL" id="NBG96062.1"/>
    </source>
</evidence>
<sequence length="448" mass="46659">MTSPKAHAADAAPSLTRRLVTHARAKASSGDDLALAALFVLDAVANTLGGRNSEAGRLLLRWAGNGPLAPASPAETGARAFLMGGLTHILETDDLHRASVVHPGCVVVPAAWAMALRTGASGAEFLRAVLEGFEVTTRVGMGVGPAHYRIWHNTATCGPYGSAMAAATLLGLDEDQSVHALGNAGSQSAGLWEFLETGAMTKHLHAGHAAQAGVQAADLAALGFTGPPRILEGDKGFFAAACPDGNAELVMSGPEGPWQLALTSMKPWPSCRHTHPAIDAALDLSATLKHMSPDEIHAVKVETYQAAEDVCDRAHATSEYEAKFSLQHCVATALENGEVTLASFSDEARVKAQRLASGIEIAVVDPYASAYPADWGSAVEVTLTDGAVHRAERSHAKGDPEAPLLPPDVVRKAVDLMEFGGVASAEELAEAILALPLSDRLPELPIFG</sequence>
<evidence type="ECO:0000313" key="5">
    <source>
        <dbReference type="Proteomes" id="UP000470384"/>
    </source>
</evidence>
<reference evidence="4 5" key="1">
    <citation type="journal article" date="2016" name="Int. J. Syst. Evol. Microbiol.">
        <title>Pyruvatibacter mobilis gen. nov., sp. nov., a marine bacterium from the culture broth of Picochlorum sp. 122.</title>
        <authorList>
            <person name="Wang G."/>
            <person name="Tang M."/>
            <person name="Wu H."/>
            <person name="Dai S."/>
            <person name="Li T."/>
            <person name="Chen C."/>
            <person name="He H."/>
            <person name="Fan J."/>
            <person name="Xiang W."/>
            <person name="Li X."/>
        </authorList>
    </citation>
    <scope>NUCLEOTIDE SEQUENCE [LARGE SCALE GENOMIC DNA]</scope>
    <source>
        <strain evidence="4 5">GYP-11</strain>
    </source>
</reference>
<feature type="domain" description="MmgE/PrpD N-terminal" evidence="2">
    <location>
        <begin position="25"/>
        <end position="246"/>
    </location>
</feature>
<dbReference type="Proteomes" id="UP000470384">
    <property type="component" value="Unassembled WGS sequence"/>
</dbReference>
<dbReference type="InterPro" id="IPR036148">
    <property type="entry name" value="MmgE/PrpD_sf"/>
</dbReference>
<accession>A0A845QBX3</accession>
<dbReference type="Gene3D" id="1.10.4100.10">
    <property type="entry name" value="2-methylcitrate dehydratase PrpD"/>
    <property type="match status" value="1"/>
</dbReference>
<dbReference type="InterPro" id="IPR045336">
    <property type="entry name" value="MmgE_PrpD_N"/>
</dbReference>
<protein>
    <submittedName>
        <fullName evidence="4">MmgE/PrpD family protein</fullName>
    </submittedName>
</protein>
<dbReference type="InterPro" id="IPR042183">
    <property type="entry name" value="MmgE/PrpD_sf_1"/>
</dbReference>
<dbReference type="PANTHER" id="PTHR16943">
    <property type="entry name" value="2-METHYLCITRATE DEHYDRATASE-RELATED"/>
    <property type="match status" value="1"/>
</dbReference>
<comment type="similarity">
    <text evidence="1">Belongs to the PrpD family.</text>
</comment>
<dbReference type="Gene3D" id="3.30.1330.120">
    <property type="entry name" value="2-methylcitrate dehydratase PrpD"/>
    <property type="match status" value="1"/>
</dbReference>
<evidence type="ECO:0000259" key="2">
    <source>
        <dbReference type="Pfam" id="PF03972"/>
    </source>
</evidence>
<dbReference type="GO" id="GO:0016829">
    <property type="term" value="F:lyase activity"/>
    <property type="evidence" value="ECO:0007669"/>
    <property type="project" value="InterPro"/>
</dbReference>